<dbReference type="HOGENOM" id="CLU_027402_31_0_6"/>
<protein>
    <submittedName>
        <fullName evidence="4">ISMca4, transposase, OrfAB</fullName>
    </submittedName>
</protein>
<dbReference type="PROSITE" id="PS50994">
    <property type="entry name" value="INTEGRASE"/>
    <property type="match status" value="1"/>
</dbReference>
<dbReference type="eggNOG" id="COG2963">
    <property type="taxonomic scope" value="Bacteria"/>
</dbReference>
<comment type="similarity">
    <text evidence="1">Belongs to the transposase 8 family.</text>
</comment>
<dbReference type="eggNOG" id="COG2801">
    <property type="taxonomic scope" value="Bacteria"/>
</dbReference>
<dbReference type="EMBL" id="AE017282">
    <property type="protein sequence ID" value="AAU92377.1"/>
    <property type="molecule type" value="Genomic_DNA"/>
</dbReference>
<dbReference type="GO" id="GO:0015074">
    <property type="term" value="P:DNA integration"/>
    <property type="evidence" value="ECO:0007669"/>
    <property type="project" value="InterPro"/>
</dbReference>
<evidence type="ECO:0000259" key="3">
    <source>
        <dbReference type="PROSITE" id="PS50994"/>
    </source>
</evidence>
<dbReference type="Gene3D" id="3.30.420.10">
    <property type="entry name" value="Ribonuclease H-like superfamily/Ribonuclease H"/>
    <property type="match status" value="1"/>
</dbReference>
<dbReference type="Pfam" id="PF01527">
    <property type="entry name" value="HTH_Tnp_1"/>
    <property type="match status" value="1"/>
</dbReference>
<evidence type="ECO:0000256" key="2">
    <source>
        <dbReference type="SAM" id="MobiDB-lite"/>
    </source>
</evidence>
<evidence type="ECO:0000313" key="5">
    <source>
        <dbReference type="Proteomes" id="UP000006821"/>
    </source>
</evidence>
<sequence length="362" mass="41656">MKKSKFSDSQIIEALKRVEAGLSVPKLCRELGISTAAFCKWRAKHGGLAVSMMARMKELEAENARLNEDARGGAPEGRHSSGGDFKKVVRPSHLRATARRAVSGHRVSIRLGCAAFQVSGTCYRHSAKRNAGNEEIADWLMRLTDNHRNWGFGLCFLYLRNVKGFGWNHKRVCRICRELELNLRIKPRKRLKRDKPEPLTAPTRINQVWSMDFMHDQRADGRKFRLFNVIDDFNRASLGMEVDFSPPSERVTRALEQVMEWRGRPRVIRCDNGPENISAKVQARAARQGIRIECIQPGNPQQNAHVERFNRTVRHEWLSQYDWESLDEVQAFATRWMWTYNHERPNMALGGITPKQRLARAA</sequence>
<dbReference type="GO" id="GO:0003677">
    <property type="term" value="F:DNA binding"/>
    <property type="evidence" value="ECO:0007669"/>
    <property type="project" value="InterPro"/>
</dbReference>
<name>Q607Y1_METCA</name>
<dbReference type="InterPro" id="IPR009057">
    <property type="entry name" value="Homeodomain-like_sf"/>
</dbReference>
<reference evidence="4 5" key="1">
    <citation type="journal article" date="2004" name="PLoS Biol.">
        <title>Genomic insights into methanotrophy: the complete genome sequence of Methylococcus capsulatus (Bath).</title>
        <authorList>
            <person name="Ward N.L."/>
            <person name="Larsen O."/>
            <person name="Sakwa J."/>
            <person name="Bruseth L."/>
            <person name="Khouri H.M."/>
            <person name="Durkin A.S."/>
            <person name="Dimitrov G."/>
            <person name="Jiang L."/>
            <person name="Scanlan D."/>
            <person name="Kang K.H."/>
            <person name="Lewis M.R."/>
            <person name="Nelson K.E."/>
            <person name="Methe B.A."/>
            <person name="Wu M."/>
            <person name="Heidelberg J.F."/>
            <person name="Paulsen I.T."/>
            <person name="Fouts D.E."/>
            <person name="Ravel J."/>
            <person name="Tettelin H."/>
            <person name="Ren Q."/>
            <person name="Read T.D."/>
            <person name="DeBoy R.T."/>
            <person name="Seshadri R."/>
            <person name="Salzberg S.L."/>
            <person name="Jensen H.B."/>
            <person name="Birkeland N.K."/>
            <person name="Nelson W.C."/>
            <person name="Dodson R.J."/>
            <person name="Grindhaug S.H."/>
            <person name="Holt I.E."/>
            <person name="Eidhammer I."/>
            <person name="Jonasen I."/>
            <person name="Vanaken S."/>
            <person name="Utterback T.R."/>
            <person name="Feldblyum T.V."/>
            <person name="Fraser C.M."/>
            <person name="Lillehaug J.R."/>
            <person name="Eisen J.A."/>
        </authorList>
    </citation>
    <scope>NUCLEOTIDE SEQUENCE [LARGE SCALE GENOMIC DNA]</scope>
    <source>
        <strain evidence="5">ATCC 33009 / NCIMB 11132 / Bath</strain>
    </source>
</reference>
<evidence type="ECO:0000313" key="4">
    <source>
        <dbReference type="EMBL" id="AAU92377.1"/>
    </source>
</evidence>
<feature type="region of interest" description="Disordered" evidence="2">
    <location>
        <begin position="67"/>
        <end position="86"/>
    </location>
</feature>
<dbReference type="SUPFAM" id="SSF53098">
    <property type="entry name" value="Ribonuclease H-like"/>
    <property type="match status" value="1"/>
</dbReference>
<dbReference type="GO" id="GO:0006313">
    <property type="term" value="P:DNA transposition"/>
    <property type="evidence" value="ECO:0007669"/>
    <property type="project" value="InterPro"/>
</dbReference>
<dbReference type="NCBIfam" id="NF033516">
    <property type="entry name" value="transpos_IS3"/>
    <property type="match status" value="1"/>
</dbReference>
<dbReference type="InterPro" id="IPR036397">
    <property type="entry name" value="RNaseH_sf"/>
</dbReference>
<evidence type="ECO:0000256" key="1">
    <source>
        <dbReference type="ARBA" id="ARBA00009964"/>
    </source>
</evidence>
<accession>Q607Y1</accession>
<dbReference type="AlphaFoldDB" id="Q607Y1"/>
<dbReference type="InterPro" id="IPR002514">
    <property type="entry name" value="Transposase_8"/>
</dbReference>
<dbReference type="Proteomes" id="UP000006821">
    <property type="component" value="Chromosome"/>
</dbReference>
<dbReference type="InterPro" id="IPR012337">
    <property type="entry name" value="RNaseH-like_sf"/>
</dbReference>
<dbReference type="SUPFAM" id="SSF46689">
    <property type="entry name" value="Homeodomain-like"/>
    <property type="match status" value="1"/>
</dbReference>
<dbReference type="GeneID" id="88223877"/>
<dbReference type="KEGG" id="mca:MCA1620"/>
<dbReference type="PANTHER" id="PTHR47515:SF2">
    <property type="entry name" value="INTEGRASE CORE DOMAIN PROTEIN"/>
    <property type="match status" value="1"/>
</dbReference>
<dbReference type="Pfam" id="PF13683">
    <property type="entry name" value="rve_3"/>
    <property type="match status" value="1"/>
</dbReference>
<dbReference type="InterPro" id="IPR048020">
    <property type="entry name" value="Transpos_IS3"/>
</dbReference>
<dbReference type="GO" id="GO:0004803">
    <property type="term" value="F:transposase activity"/>
    <property type="evidence" value="ECO:0007669"/>
    <property type="project" value="InterPro"/>
</dbReference>
<feature type="domain" description="Integrase catalytic" evidence="3">
    <location>
        <begin position="198"/>
        <end position="362"/>
    </location>
</feature>
<gene>
    <name evidence="4" type="ordered locus">MCA1620</name>
</gene>
<proteinExistence type="inferred from homology"/>
<organism evidence="4 5">
    <name type="scientific">Methylococcus capsulatus (strain ATCC 33009 / NCIMB 11132 / Bath)</name>
    <dbReference type="NCBI Taxonomy" id="243233"/>
    <lineage>
        <taxon>Bacteria</taxon>
        <taxon>Pseudomonadati</taxon>
        <taxon>Pseudomonadota</taxon>
        <taxon>Gammaproteobacteria</taxon>
        <taxon>Methylococcales</taxon>
        <taxon>Methylococcaceae</taxon>
        <taxon>Methylococcus</taxon>
    </lineage>
</organism>
<dbReference type="RefSeq" id="WP_010960881.1">
    <property type="nucleotide sequence ID" value="NC_002977.6"/>
</dbReference>
<dbReference type="InterPro" id="IPR001584">
    <property type="entry name" value="Integrase_cat-core"/>
</dbReference>
<dbReference type="PANTHER" id="PTHR47515">
    <property type="entry name" value="LOW CALCIUM RESPONSE LOCUS PROTEIN T"/>
    <property type="match status" value="1"/>
</dbReference>